<proteinExistence type="predicted"/>
<dbReference type="InterPro" id="IPR036890">
    <property type="entry name" value="HATPase_C_sf"/>
</dbReference>
<evidence type="ECO:0000256" key="11">
    <source>
        <dbReference type="ARBA" id="ARBA00023136"/>
    </source>
</evidence>
<gene>
    <name evidence="14" type="ORF">SAMN05421736_101816</name>
</gene>
<evidence type="ECO:0000256" key="5">
    <source>
        <dbReference type="ARBA" id="ARBA00022692"/>
    </source>
</evidence>
<evidence type="ECO:0000256" key="10">
    <source>
        <dbReference type="ARBA" id="ARBA00023012"/>
    </source>
</evidence>
<sequence length="592" mass="68243">MFKKLKTMIVVSFFAVTVLFFAGFSTITYKLFFDFTAEEISEARLSGVNESMSRVSSFIASVRDAGIYLVTNRSVIQLFSYQELSNYDAILEQRKISEMISDVISVKQGIYSIELYTDRYNSFPMIAGSGIFNVDSLREAEWFPYVEQTERGWLPKHESPHSDQAVVSYFHQLLDQRGNTVGYVMVNVLADTFFESIYEEHFSQATDEHHILIDSGNRVIGQTNIGASQEVLSLLISESGENDSVLLEKYSGLFHYYEILEQDNRQYLLVISRLNEDRWRLVHLVPIDALYSEAKKIGFYVLILSIVCLVLLFPISFWIGKSLLRPISRIIQGMKEVEKGNFQARVEPHSIEEYKTLAENFNRMTYQLDQSLQELKRENRAKRGAELRTLQNQIVPHFLYNTLDMIHWRAMDYQAEDISYMVNQLSKMYRIGLSGGQSFIRLREELEHVGCYINLQQSRLRTTITYETAVPAAMKDVYVPKIILQPFVENSMKHGYPNGFPDEIQLCIIAAYKDTYLEIKITDNGIGLPDGWQLEKCSGIGVKNIKERIWMYCGPEYSVDLDRHEGGGTAVLMKLPIINDKRTLESFINKKE</sequence>
<keyword evidence="4" id="KW-0808">Transferase</keyword>
<evidence type="ECO:0000256" key="12">
    <source>
        <dbReference type="SAM" id="Phobius"/>
    </source>
</evidence>
<evidence type="ECO:0000256" key="2">
    <source>
        <dbReference type="ARBA" id="ARBA00022475"/>
    </source>
</evidence>
<evidence type="ECO:0000256" key="4">
    <source>
        <dbReference type="ARBA" id="ARBA00022679"/>
    </source>
</evidence>
<reference evidence="15" key="1">
    <citation type="submission" date="2016-10" db="EMBL/GenBank/DDBJ databases">
        <authorList>
            <person name="Varghese N."/>
            <person name="Submissions S."/>
        </authorList>
    </citation>
    <scope>NUCLEOTIDE SEQUENCE [LARGE SCALE GENOMIC DNA]</scope>
    <source>
        <strain evidence="15">SP</strain>
    </source>
</reference>
<dbReference type="Pfam" id="PF00672">
    <property type="entry name" value="HAMP"/>
    <property type="match status" value="1"/>
</dbReference>
<dbReference type="OrthoDB" id="2499756at2"/>
<dbReference type="EMBL" id="FNPI01000001">
    <property type="protein sequence ID" value="SDY26635.1"/>
    <property type="molecule type" value="Genomic_DNA"/>
</dbReference>
<keyword evidence="3" id="KW-0597">Phosphoprotein</keyword>
<dbReference type="InterPro" id="IPR010559">
    <property type="entry name" value="Sig_transdc_His_kin_internal"/>
</dbReference>
<feature type="transmembrane region" description="Helical" evidence="12">
    <location>
        <begin position="297"/>
        <end position="319"/>
    </location>
</feature>
<comment type="subcellular location">
    <subcellularLocation>
        <location evidence="1">Cell membrane</location>
        <topology evidence="1">Multi-pass membrane protein</topology>
    </subcellularLocation>
</comment>
<dbReference type="SUPFAM" id="SSF55874">
    <property type="entry name" value="ATPase domain of HSP90 chaperone/DNA topoisomerase II/histidine kinase"/>
    <property type="match status" value="1"/>
</dbReference>
<dbReference type="GO" id="GO:0005886">
    <property type="term" value="C:plasma membrane"/>
    <property type="evidence" value="ECO:0007669"/>
    <property type="project" value="UniProtKB-SubCell"/>
</dbReference>
<keyword evidence="15" id="KW-1185">Reference proteome</keyword>
<dbReference type="PANTHER" id="PTHR34220">
    <property type="entry name" value="SENSOR HISTIDINE KINASE YPDA"/>
    <property type="match status" value="1"/>
</dbReference>
<evidence type="ECO:0000256" key="1">
    <source>
        <dbReference type="ARBA" id="ARBA00004651"/>
    </source>
</evidence>
<dbReference type="GO" id="GO:0005524">
    <property type="term" value="F:ATP binding"/>
    <property type="evidence" value="ECO:0007669"/>
    <property type="project" value="UniProtKB-KW"/>
</dbReference>
<dbReference type="Gene3D" id="6.10.340.10">
    <property type="match status" value="1"/>
</dbReference>
<name>A0A1H3IGY0_9BACI</name>
<protein>
    <submittedName>
        <fullName evidence="14">HAMP domain-containing protein</fullName>
    </submittedName>
</protein>
<evidence type="ECO:0000313" key="15">
    <source>
        <dbReference type="Proteomes" id="UP000198935"/>
    </source>
</evidence>
<evidence type="ECO:0000256" key="3">
    <source>
        <dbReference type="ARBA" id="ARBA00022553"/>
    </source>
</evidence>
<keyword evidence="9 12" id="KW-1133">Transmembrane helix</keyword>
<keyword evidence="8" id="KW-0067">ATP-binding</keyword>
<dbReference type="PROSITE" id="PS50885">
    <property type="entry name" value="HAMP"/>
    <property type="match status" value="1"/>
</dbReference>
<evidence type="ECO:0000256" key="7">
    <source>
        <dbReference type="ARBA" id="ARBA00022777"/>
    </source>
</evidence>
<feature type="domain" description="HAMP" evidence="13">
    <location>
        <begin position="321"/>
        <end position="373"/>
    </location>
</feature>
<dbReference type="PANTHER" id="PTHR34220:SF11">
    <property type="entry name" value="SENSOR PROTEIN KINASE HPTS"/>
    <property type="match status" value="1"/>
</dbReference>
<keyword evidence="10" id="KW-0902">Two-component regulatory system</keyword>
<evidence type="ECO:0000256" key="8">
    <source>
        <dbReference type="ARBA" id="ARBA00022840"/>
    </source>
</evidence>
<dbReference type="AlphaFoldDB" id="A0A1H3IGY0"/>
<keyword evidence="2" id="KW-1003">Cell membrane</keyword>
<accession>A0A1H3IGY0</accession>
<dbReference type="STRING" id="1503961.SAMN05421736_101816"/>
<dbReference type="CDD" id="cd06225">
    <property type="entry name" value="HAMP"/>
    <property type="match status" value="1"/>
</dbReference>
<evidence type="ECO:0000256" key="9">
    <source>
        <dbReference type="ARBA" id="ARBA00022989"/>
    </source>
</evidence>
<dbReference type="InterPro" id="IPR050640">
    <property type="entry name" value="Bact_2-comp_sensor_kinase"/>
</dbReference>
<organism evidence="14 15">
    <name type="scientific">Evansella caseinilytica</name>
    <dbReference type="NCBI Taxonomy" id="1503961"/>
    <lineage>
        <taxon>Bacteria</taxon>
        <taxon>Bacillati</taxon>
        <taxon>Bacillota</taxon>
        <taxon>Bacilli</taxon>
        <taxon>Bacillales</taxon>
        <taxon>Bacillaceae</taxon>
        <taxon>Evansella</taxon>
    </lineage>
</organism>
<dbReference type="InterPro" id="IPR003660">
    <property type="entry name" value="HAMP_dom"/>
</dbReference>
<evidence type="ECO:0000256" key="6">
    <source>
        <dbReference type="ARBA" id="ARBA00022741"/>
    </source>
</evidence>
<keyword evidence="7" id="KW-0418">Kinase</keyword>
<dbReference type="GO" id="GO:0000155">
    <property type="term" value="F:phosphorelay sensor kinase activity"/>
    <property type="evidence" value="ECO:0007669"/>
    <property type="project" value="InterPro"/>
</dbReference>
<keyword evidence="6" id="KW-0547">Nucleotide-binding</keyword>
<evidence type="ECO:0000313" key="14">
    <source>
        <dbReference type="EMBL" id="SDY26635.1"/>
    </source>
</evidence>
<keyword evidence="5 12" id="KW-0812">Transmembrane</keyword>
<dbReference type="Proteomes" id="UP000198935">
    <property type="component" value="Unassembled WGS sequence"/>
</dbReference>
<dbReference type="SMART" id="SM00304">
    <property type="entry name" value="HAMP"/>
    <property type="match status" value="1"/>
</dbReference>
<dbReference type="Pfam" id="PF06580">
    <property type="entry name" value="His_kinase"/>
    <property type="match status" value="1"/>
</dbReference>
<keyword evidence="11 12" id="KW-0472">Membrane</keyword>
<evidence type="ECO:0000259" key="13">
    <source>
        <dbReference type="PROSITE" id="PS50885"/>
    </source>
</evidence>
<dbReference type="SUPFAM" id="SSF158472">
    <property type="entry name" value="HAMP domain-like"/>
    <property type="match status" value="1"/>
</dbReference>
<dbReference type="Gene3D" id="3.30.565.10">
    <property type="entry name" value="Histidine kinase-like ATPase, C-terminal domain"/>
    <property type="match status" value="1"/>
</dbReference>